<evidence type="ECO:0000256" key="3">
    <source>
        <dbReference type="ARBA" id="ARBA00023002"/>
    </source>
</evidence>
<sequence length="532" mass="57970">MTAQDVSHGRPTAIVIGAGFAGLATAALLGREGYAVTVFDRLNTFGGRSGDLTIDGFRFDTGPSWYLMPEAFDHFFELCGTRTQDVLDLVDLNPGYRLFPEGAQPIDVPSNREEAIELFESIEPGAGETLARYLDSAEETYRLAVDYFLYTTFSSPAAFFAPAVRRNYSKLAEYLTRSLEKYVARRFKDTRLRQMLSYPAVFLSSDPAQTPSIYHLMSHTDLSQGVKYPQGGFTAVVNAIANLAIAHGAEIELNTAVTAINTEGRHVTGVTVRRANGDVEKHEAEIVVSAADLKFTETHLLPREKRTYDERYFADRNPGLGTVLVMLGIKGELPQLEHHNLLFSEDWSDDFGAVFHGPVPTRPDGASQSMYISKPSQTDPSTAPAGHENLFILVPTPADADLGHGDAYHEQSSPAVEAIADAAIEQIAGWCGIPDLAERIIVRRTLGPADFAERYHAWSGGAIGPAHTLRQSAFLRGRNASRKLDNLFYAGATTVPGVGVPMCLISAENVIKRLRGDVSAGPLRIDDTPPTP</sequence>
<dbReference type="SUPFAM" id="SSF51905">
    <property type="entry name" value="FAD/NAD(P)-binding domain"/>
    <property type="match status" value="1"/>
</dbReference>
<organism evidence="6 7">
    <name type="scientific">Corynebacterium meitnerae</name>
    <dbReference type="NCBI Taxonomy" id="2913498"/>
    <lineage>
        <taxon>Bacteria</taxon>
        <taxon>Bacillati</taxon>
        <taxon>Actinomycetota</taxon>
        <taxon>Actinomycetes</taxon>
        <taxon>Mycobacteriales</taxon>
        <taxon>Corynebacteriaceae</taxon>
        <taxon>Corynebacterium</taxon>
    </lineage>
</organism>
<evidence type="ECO:0000313" key="7">
    <source>
        <dbReference type="Proteomes" id="UP001146468"/>
    </source>
</evidence>
<evidence type="ECO:0000313" key="6">
    <source>
        <dbReference type="EMBL" id="MCZ9292906.1"/>
    </source>
</evidence>
<dbReference type="PANTHER" id="PTHR43734:SF1">
    <property type="entry name" value="PHYTOENE DESATURASE"/>
    <property type="match status" value="1"/>
</dbReference>
<comment type="pathway">
    <text evidence="1 4">Carotenoid biosynthesis.</text>
</comment>
<dbReference type="AlphaFoldDB" id="A0A9X3LSC0"/>
<accession>A0A9X3LSC0</accession>
<dbReference type="Pfam" id="PF01593">
    <property type="entry name" value="Amino_oxidase"/>
    <property type="match status" value="1"/>
</dbReference>
<dbReference type="RefSeq" id="WP_269964378.1">
    <property type="nucleotide sequence ID" value="NZ_JAKMUS010000001.1"/>
</dbReference>
<dbReference type="InterPro" id="IPR002937">
    <property type="entry name" value="Amino_oxidase"/>
</dbReference>
<reference evidence="6" key="1">
    <citation type="submission" date="2022-02" db="EMBL/GenBank/DDBJ databases">
        <title>Corynebacterium sp. from urogenital microbiome.</title>
        <authorList>
            <person name="Cappelli E.A."/>
            <person name="Ribeiro T.G."/>
            <person name="Peixe L."/>
        </authorList>
    </citation>
    <scope>NUCLEOTIDE SEQUENCE</scope>
    <source>
        <strain evidence="6">C8Ua_172</strain>
    </source>
</reference>
<keyword evidence="3 4" id="KW-0560">Oxidoreductase</keyword>
<comment type="caution">
    <text evidence="6">The sequence shown here is derived from an EMBL/GenBank/DDBJ whole genome shotgun (WGS) entry which is preliminary data.</text>
</comment>
<evidence type="ECO:0000256" key="2">
    <source>
        <dbReference type="ARBA" id="ARBA00022746"/>
    </source>
</evidence>
<dbReference type="PANTHER" id="PTHR43734">
    <property type="entry name" value="PHYTOENE DESATURASE"/>
    <property type="match status" value="1"/>
</dbReference>
<evidence type="ECO:0000256" key="4">
    <source>
        <dbReference type="RuleBase" id="RU362075"/>
    </source>
</evidence>
<keyword evidence="7" id="KW-1185">Reference proteome</keyword>
<evidence type="ECO:0000256" key="1">
    <source>
        <dbReference type="ARBA" id="ARBA00004829"/>
    </source>
</evidence>
<feature type="domain" description="Amine oxidase" evidence="5">
    <location>
        <begin position="20"/>
        <end position="509"/>
    </location>
</feature>
<name>A0A9X3LSC0_9CORY</name>
<comment type="similarity">
    <text evidence="4">Belongs to the carotenoid/retinoid oxidoreductase family.</text>
</comment>
<protein>
    <submittedName>
        <fullName evidence="6">Phytoene desaturase</fullName>
    </submittedName>
</protein>
<dbReference type="InterPro" id="IPR014105">
    <property type="entry name" value="Carotenoid/retinoid_OxRdtase"/>
</dbReference>
<dbReference type="GO" id="GO:0016491">
    <property type="term" value="F:oxidoreductase activity"/>
    <property type="evidence" value="ECO:0007669"/>
    <property type="project" value="UniProtKB-KW"/>
</dbReference>
<dbReference type="InterPro" id="IPR036188">
    <property type="entry name" value="FAD/NAD-bd_sf"/>
</dbReference>
<gene>
    <name evidence="6" type="ORF">L8U60_00190</name>
</gene>
<dbReference type="Gene3D" id="3.50.50.60">
    <property type="entry name" value="FAD/NAD(P)-binding domain"/>
    <property type="match status" value="2"/>
</dbReference>
<dbReference type="GO" id="GO:0016117">
    <property type="term" value="P:carotenoid biosynthetic process"/>
    <property type="evidence" value="ECO:0007669"/>
    <property type="project" value="UniProtKB-KW"/>
</dbReference>
<dbReference type="EMBL" id="JAKMUS010000001">
    <property type="protein sequence ID" value="MCZ9292906.1"/>
    <property type="molecule type" value="Genomic_DNA"/>
</dbReference>
<proteinExistence type="inferred from homology"/>
<keyword evidence="2 4" id="KW-0125">Carotenoid biosynthesis</keyword>
<evidence type="ECO:0000259" key="5">
    <source>
        <dbReference type="Pfam" id="PF01593"/>
    </source>
</evidence>
<dbReference type="NCBIfam" id="TIGR02734">
    <property type="entry name" value="crtI_fam"/>
    <property type="match status" value="1"/>
</dbReference>
<dbReference type="Proteomes" id="UP001146468">
    <property type="component" value="Unassembled WGS sequence"/>
</dbReference>